<keyword evidence="3" id="KW-1185">Reference proteome</keyword>
<evidence type="ECO:0000256" key="1">
    <source>
        <dbReference type="SAM" id="MobiDB-lite"/>
    </source>
</evidence>
<dbReference type="PANTHER" id="PTHR14680">
    <property type="entry name" value="SI:DKEY-126G1.9-RELATED"/>
    <property type="match status" value="1"/>
</dbReference>
<dbReference type="Proteomes" id="UP000261540">
    <property type="component" value="Unplaced"/>
</dbReference>
<reference evidence="2" key="1">
    <citation type="submission" date="2025-08" db="UniProtKB">
        <authorList>
            <consortium name="Ensembl"/>
        </authorList>
    </citation>
    <scope>IDENTIFICATION</scope>
</reference>
<name>A0A3B3SYE4_9TELE</name>
<feature type="region of interest" description="Disordered" evidence="1">
    <location>
        <begin position="1"/>
        <end position="28"/>
    </location>
</feature>
<sequence length="134" mass="15141">MDTEKVDFNLQDNEGEKRELAAGTGNSEIPINQNARQRTEKVGKKCSKPVHLSFLPEKYEPLIEADEEVERRKEEKKSKRKERNKKYRKNLGKALRFSWKCLVVGLQTLTAGYSTPISAAVNLASGFQGTKSKA</sequence>
<evidence type="ECO:0000313" key="2">
    <source>
        <dbReference type="Ensembl" id="ENSPKIP00000035792.1"/>
    </source>
</evidence>
<dbReference type="AlphaFoldDB" id="A0A3B3SYE4"/>
<proteinExistence type="predicted"/>
<dbReference type="KEGG" id="pki:111857928"/>
<organism evidence="2 3">
    <name type="scientific">Paramormyrops kingsleyae</name>
    <dbReference type="NCBI Taxonomy" id="1676925"/>
    <lineage>
        <taxon>Eukaryota</taxon>
        <taxon>Metazoa</taxon>
        <taxon>Chordata</taxon>
        <taxon>Craniata</taxon>
        <taxon>Vertebrata</taxon>
        <taxon>Euteleostomi</taxon>
        <taxon>Actinopterygii</taxon>
        <taxon>Neopterygii</taxon>
        <taxon>Teleostei</taxon>
        <taxon>Osteoglossocephala</taxon>
        <taxon>Osteoglossomorpha</taxon>
        <taxon>Osteoglossiformes</taxon>
        <taxon>Mormyridae</taxon>
        <taxon>Paramormyrops</taxon>
    </lineage>
</organism>
<feature type="region of interest" description="Disordered" evidence="1">
    <location>
        <begin position="67"/>
        <end position="86"/>
    </location>
</feature>
<dbReference type="Ensembl" id="ENSPKIT00000016730.1">
    <property type="protein sequence ID" value="ENSPKIP00000035792.1"/>
    <property type="gene ID" value="ENSPKIG00000014614.1"/>
</dbReference>
<dbReference type="InterPro" id="IPR031667">
    <property type="entry name" value="RDD1"/>
</dbReference>
<reference evidence="2" key="2">
    <citation type="submission" date="2025-09" db="UniProtKB">
        <authorList>
            <consortium name="Ensembl"/>
        </authorList>
    </citation>
    <scope>IDENTIFICATION</scope>
</reference>
<protein>
    <submittedName>
        <fullName evidence="2">Uncharacterized protein</fullName>
    </submittedName>
</protein>
<dbReference type="OrthoDB" id="8904409at2759"/>
<evidence type="ECO:0000313" key="3">
    <source>
        <dbReference type="Proteomes" id="UP000261540"/>
    </source>
</evidence>
<accession>A0A3B3SYE4</accession>
<dbReference type="Pfam" id="PF15828">
    <property type="entry name" value="RDD1"/>
    <property type="match status" value="1"/>
</dbReference>
<dbReference type="PANTHER" id="PTHR14680:SF1">
    <property type="entry name" value="REQUIRED FOR DRUG-INDUCED DEATH PROTEIN 1"/>
    <property type="match status" value="1"/>
</dbReference>
<dbReference type="GeneTree" id="ENSGT01110000267400"/>